<evidence type="ECO:0000313" key="3">
    <source>
        <dbReference type="Proteomes" id="UP000886523"/>
    </source>
</evidence>
<dbReference type="OrthoDB" id="6359943at2759"/>
<evidence type="ECO:0000313" key="2">
    <source>
        <dbReference type="EMBL" id="KAF9512755.1"/>
    </source>
</evidence>
<proteinExistence type="predicted"/>
<organism evidence="2 3">
    <name type="scientific">Hydnum rufescens UP504</name>
    <dbReference type="NCBI Taxonomy" id="1448309"/>
    <lineage>
        <taxon>Eukaryota</taxon>
        <taxon>Fungi</taxon>
        <taxon>Dikarya</taxon>
        <taxon>Basidiomycota</taxon>
        <taxon>Agaricomycotina</taxon>
        <taxon>Agaricomycetes</taxon>
        <taxon>Cantharellales</taxon>
        <taxon>Hydnaceae</taxon>
        <taxon>Hydnum</taxon>
    </lineage>
</organism>
<dbReference type="SUPFAM" id="SSF54695">
    <property type="entry name" value="POZ domain"/>
    <property type="match status" value="1"/>
</dbReference>
<feature type="compositionally biased region" description="Pro residues" evidence="1">
    <location>
        <begin position="526"/>
        <end position="537"/>
    </location>
</feature>
<feature type="region of interest" description="Disordered" evidence="1">
    <location>
        <begin position="518"/>
        <end position="580"/>
    </location>
</feature>
<gene>
    <name evidence="2" type="ORF">BS47DRAFT_1393914</name>
</gene>
<dbReference type="InterPro" id="IPR011333">
    <property type="entry name" value="SKP1/BTB/POZ_sf"/>
</dbReference>
<dbReference type="EMBL" id="MU128982">
    <property type="protein sequence ID" value="KAF9512755.1"/>
    <property type="molecule type" value="Genomic_DNA"/>
</dbReference>
<keyword evidence="3" id="KW-1185">Reference proteome</keyword>
<feature type="region of interest" description="Disordered" evidence="1">
    <location>
        <begin position="262"/>
        <end position="290"/>
    </location>
</feature>
<feature type="compositionally biased region" description="Polar residues" evidence="1">
    <location>
        <begin position="543"/>
        <end position="572"/>
    </location>
</feature>
<sequence length="828" mass="92240">MSGNMPKVVTGQGRDGTPREATGSWLFDPRERPVQQRLFFWDPSGRARRRDETANLGFDASLDHRQEKSPEDKWLIVIYAPNGSSMHSPSHTSEQIQAHLYKSFLNGATSDVSLRCTGSWSAVYALHRVVLIQAGFFRSLFTNGWRESSNNKDTVDTIHLKFDDPNITRAGEHIRVFVWGWSNFISLPRPVVNRGPPVDEILLLDFLLSLLATSTYLNMPAESSHALNLIMQSIGPRTVMRYLDFAIGKGIGDVIEEEPVSRTSSSFSVPHGPNGNGETTMGKFNGVISGEEDPLDDRASTFTIGTHISDSATRQPHFFYGTMSNHIGESCACWLSRWGCDMFQYEEALMDAARTSSGKGAPSSTERFIPYGRHVLVLHPVQDNISSSNYKFERGNHPVIWAPGGLSVRWVRGIISSDGFFVANELERYRFAMRVRRFRRAMIGDVDTRDAKEPEDDQREWDELFQTGIYYSHMSFEELREIEKDRMVPLQTLALAHWTQSVFRGLITARPFSSHSVLASPLARPNSPPSPSHPTPPRELGDNLSSACSTSRLHNNSFPVSPDSPKSLTSNEAKPKKLRQMGDESTFFGMGSGKRTARQAVADDPTGVALWTEFEPFRFSTEWWGVHALKEKAKLNSITVSYGGSWFNVYVQVVRRKGLQLGAYLHRQSMVDPIPLRFGSAWVTRYSPFTGAVSTSLPNPHPHSSSSGSRLASPLSTSTSTSNLRAGLSIHTPYRPTSPSPINAPKVEFRDPRPVVRAYFSITCPSASAWGWKSSTCLEIPVTNSELEGEGDENGEGITPNTPPSDESIARWLREMRSVRSTVMIGLV</sequence>
<comment type="caution">
    <text evidence="2">The sequence shown here is derived from an EMBL/GenBank/DDBJ whole genome shotgun (WGS) entry which is preliminary data.</text>
</comment>
<dbReference type="Gene3D" id="3.30.710.10">
    <property type="entry name" value="Potassium Channel Kv1.1, Chain A"/>
    <property type="match status" value="1"/>
</dbReference>
<dbReference type="AlphaFoldDB" id="A0A9P6DWH1"/>
<name>A0A9P6DWH1_9AGAM</name>
<accession>A0A9P6DWH1</accession>
<evidence type="ECO:0000256" key="1">
    <source>
        <dbReference type="SAM" id="MobiDB-lite"/>
    </source>
</evidence>
<feature type="region of interest" description="Disordered" evidence="1">
    <location>
        <begin position="786"/>
        <end position="807"/>
    </location>
</feature>
<dbReference type="PANTHER" id="PTHR47369">
    <property type="entry name" value="BTB/POZ DOMAIN-CONTAINING PROTEIN"/>
    <property type="match status" value="1"/>
</dbReference>
<evidence type="ECO:0008006" key="4">
    <source>
        <dbReference type="Google" id="ProtNLM"/>
    </source>
</evidence>
<feature type="region of interest" description="Disordered" evidence="1">
    <location>
        <begin position="1"/>
        <end position="27"/>
    </location>
</feature>
<dbReference type="Proteomes" id="UP000886523">
    <property type="component" value="Unassembled WGS sequence"/>
</dbReference>
<feature type="region of interest" description="Disordered" evidence="1">
    <location>
        <begin position="694"/>
        <end position="722"/>
    </location>
</feature>
<protein>
    <recommendedName>
        <fullName evidence="4">BTB domain-containing protein</fullName>
    </recommendedName>
</protein>
<reference evidence="2" key="1">
    <citation type="journal article" date="2020" name="Nat. Commun.">
        <title>Large-scale genome sequencing of mycorrhizal fungi provides insights into the early evolution of symbiotic traits.</title>
        <authorList>
            <person name="Miyauchi S."/>
            <person name="Kiss E."/>
            <person name="Kuo A."/>
            <person name="Drula E."/>
            <person name="Kohler A."/>
            <person name="Sanchez-Garcia M."/>
            <person name="Morin E."/>
            <person name="Andreopoulos B."/>
            <person name="Barry K.W."/>
            <person name="Bonito G."/>
            <person name="Buee M."/>
            <person name="Carver A."/>
            <person name="Chen C."/>
            <person name="Cichocki N."/>
            <person name="Clum A."/>
            <person name="Culley D."/>
            <person name="Crous P.W."/>
            <person name="Fauchery L."/>
            <person name="Girlanda M."/>
            <person name="Hayes R.D."/>
            <person name="Keri Z."/>
            <person name="LaButti K."/>
            <person name="Lipzen A."/>
            <person name="Lombard V."/>
            <person name="Magnuson J."/>
            <person name="Maillard F."/>
            <person name="Murat C."/>
            <person name="Nolan M."/>
            <person name="Ohm R.A."/>
            <person name="Pangilinan J."/>
            <person name="Pereira M.F."/>
            <person name="Perotto S."/>
            <person name="Peter M."/>
            <person name="Pfister S."/>
            <person name="Riley R."/>
            <person name="Sitrit Y."/>
            <person name="Stielow J.B."/>
            <person name="Szollosi G."/>
            <person name="Zifcakova L."/>
            <person name="Stursova M."/>
            <person name="Spatafora J.W."/>
            <person name="Tedersoo L."/>
            <person name="Vaario L.M."/>
            <person name="Yamada A."/>
            <person name="Yan M."/>
            <person name="Wang P."/>
            <person name="Xu J."/>
            <person name="Bruns T."/>
            <person name="Baldrian P."/>
            <person name="Vilgalys R."/>
            <person name="Dunand C."/>
            <person name="Henrissat B."/>
            <person name="Grigoriev I.V."/>
            <person name="Hibbett D."/>
            <person name="Nagy L.G."/>
            <person name="Martin F.M."/>
        </authorList>
    </citation>
    <scope>NUCLEOTIDE SEQUENCE</scope>
    <source>
        <strain evidence="2">UP504</strain>
    </source>
</reference>
<dbReference type="PANTHER" id="PTHR47369:SF1">
    <property type="entry name" value="BTB_POZ DOMAIN-CONTAINING PROTEIN"/>
    <property type="match status" value="1"/>
</dbReference>